<dbReference type="InterPro" id="IPR050799">
    <property type="entry name" value="ZIP_Transporter"/>
</dbReference>
<organism evidence="1 2">
    <name type="scientific">Pristionchus entomophagus</name>
    <dbReference type="NCBI Taxonomy" id="358040"/>
    <lineage>
        <taxon>Eukaryota</taxon>
        <taxon>Metazoa</taxon>
        <taxon>Ecdysozoa</taxon>
        <taxon>Nematoda</taxon>
        <taxon>Chromadorea</taxon>
        <taxon>Rhabditida</taxon>
        <taxon>Rhabditina</taxon>
        <taxon>Diplogasteromorpha</taxon>
        <taxon>Diplogasteroidea</taxon>
        <taxon>Neodiplogasteridae</taxon>
        <taxon>Pristionchus</taxon>
    </lineage>
</organism>
<dbReference type="Proteomes" id="UP001432027">
    <property type="component" value="Unassembled WGS sequence"/>
</dbReference>
<evidence type="ECO:0000313" key="1">
    <source>
        <dbReference type="EMBL" id="GMS93855.1"/>
    </source>
</evidence>
<comment type="caution">
    <text evidence="1">The sequence shown here is derived from an EMBL/GenBank/DDBJ whole genome shotgun (WGS) entry which is preliminary data.</text>
</comment>
<feature type="non-terminal residue" evidence="1">
    <location>
        <position position="191"/>
    </location>
</feature>
<reference evidence="1" key="1">
    <citation type="submission" date="2023-10" db="EMBL/GenBank/DDBJ databases">
        <title>Genome assembly of Pristionchus species.</title>
        <authorList>
            <person name="Yoshida K."/>
            <person name="Sommer R.J."/>
        </authorList>
    </citation>
    <scope>NUCLEOTIDE SEQUENCE</scope>
    <source>
        <strain evidence="1">RS0144</strain>
    </source>
</reference>
<dbReference type="GO" id="GO:0030003">
    <property type="term" value="P:intracellular monoatomic cation homeostasis"/>
    <property type="evidence" value="ECO:0007669"/>
    <property type="project" value="TreeGrafter"/>
</dbReference>
<accession>A0AAV5THR8</accession>
<evidence type="ECO:0000313" key="2">
    <source>
        <dbReference type="Proteomes" id="UP001432027"/>
    </source>
</evidence>
<sequence length="191" mass="21045">VGSLYGFFALDRLLQYVFELRRRNVQRGRVHASPSIQRMMESSSSQETNELEIAVLHNIVGRTLSTRNHVALVKVDEIKCDSTAAFPSSDSRQMNGEMLLQVPSDLEYMKEDDASLSVRVFEQRVANTKDLEIASIAYILIVGGCVNNFLDGMSMGAAFGDSLLRGVSIGFSSFSQQFPQEVGTLAILANS</sequence>
<dbReference type="AlphaFoldDB" id="A0AAV5THR8"/>
<dbReference type="PANTHER" id="PTHR12191:SF32">
    <property type="entry name" value="ZRT (ZRT), IRT- (IRT-) LIKE PROTEIN TRANSPORTER"/>
    <property type="match status" value="1"/>
</dbReference>
<gene>
    <name evidence="1" type="ORF">PENTCL1PPCAC_16030</name>
</gene>
<name>A0AAV5THR8_9BILA</name>
<dbReference type="EMBL" id="BTSX01000004">
    <property type="protein sequence ID" value="GMS93855.1"/>
    <property type="molecule type" value="Genomic_DNA"/>
</dbReference>
<dbReference type="PANTHER" id="PTHR12191">
    <property type="entry name" value="SOLUTE CARRIER FAMILY 39"/>
    <property type="match status" value="1"/>
</dbReference>
<dbReference type="GO" id="GO:0005886">
    <property type="term" value="C:plasma membrane"/>
    <property type="evidence" value="ECO:0007669"/>
    <property type="project" value="TreeGrafter"/>
</dbReference>
<feature type="non-terminal residue" evidence="1">
    <location>
        <position position="1"/>
    </location>
</feature>
<dbReference type="GO" id="GO:0005385">
    <property type="term" value="F:zinc ion transmembrane transporter activity"/>
    <property type="evidence" value="ECO:0007669"/>
    <property type="project" value="TreeGrafter"/>
</dbReference>
<proteinExistence type="predicted"/>
<dbReference type="GO" id="GO:0140410">
    <property type="term" value="F:monoatomic cation:bicarbonate symporter activity"/>
    <property type="evidence" value="ECO:0007669"/>
    <property type="project" value="TreeGrafter"/>
</dbReference>
<protein>
    <submittedName>
        <fullName evidence="1">Uncharacterized protein</fullName>
    </submittedName>
</protein>
<dbReference type="GO" id="GO:0071578">
    <property type="term" value="P:zinc ion import across plasma membrane"/>
    <property type="evidence" value="ECO:0007669"/>
    <property type="project" value="TreeGrafter"/>
</dbReference>
<keyword evidence="2" id="KW-1185">Reference proteome</keyword>